<protein>
    <submittedName>
        <fullName evidence="2">Uncharacterized protein</fullName>
    </submittedName>
</protein>
<dbReference type="InParanoid" id="A0A409WLA1"/>
<feature type="region of interest" description="Disordered" evidence="1">
    <location>
        <begin position="314"/>
        <end position="339"/>
    </location>
</feature>
<proteinExistence type="predicted"/>
<feature type="compositionally biased region" description="Low complexity" evidence="1">
    <location>
        <begin position="14"/>
        <end position="27"/>
    </location>
</feature>
<feature type="compositionally biased region" description="Basic and acidic residues" evidence="1">
    <location>
        <begin position="70"/>
        <end position="80"/>
    </location>
</feature>
<organism evidence="2 3">
    <name type="scientific">Gymnopilus dilepis</name>
    <dbReference type="NCBI Taxonomy" id="231916"/>
    <lineage>
        <taxon>Eukaryota</taxon>
        <taxon>Fungi</taxon>
        <taxon>Dikarya</taxon>
        <taxon>Basidiomycota</taxon>
        <taxon>Agaricomycotina</taxon>
        <taxon>Agaricomycetes</taxon>
        <taxon>Agaricomycetidae</taxon>
        <taxon>Agaricales</taxon>
        <taxon>Agaricineae</taxon>
        <taxon>Hymenogastraceae</taxon>
        <taxon>Gymnopilus</taxon>
    </lineage>
</organism>
<comment type="caution">
    <text evidence="2">The sequence shown here is derived from an EMBL/GenBank/DDBJ whole genome shotgun (WGS) entry which is preliminary data.</text>
</comment>
<feature type="compositionally biased region" description="Low complexity" evidence="1">
    <location>
        <begin position="325"/>
        <end position="339"/>
    </location>
</feature>
<dbReference type="STRING" id="231916.A0A409WLA1"/>
<gene>
    <name evidence="2" type="ORF">CVT26_001061</name>
</gene>
<accession>A0A409WLA1</accession>
<evidence type="ECO:0000256" key="1">
    <source>
        <dbReference type="SAM" id="MobiDB-lite"/>
    </source>
</evidence>
<feature type="compositionally biased region" description="Basic residues" evidence="1">
    <location>
        <begin position="1"/>
        <end position="11"/>
    </location>
</feature>
<dbReference type="OrthoDB" id="2992129at2759"/>
<dbReference type="Proteomes" id="UP000284706">
    <property type="component" value="Unassembled WGS sequence"/>
</dbReference>
<evidence type="ECO:0000313" key="3">
    <source>
        <dbReference type="Proteomes" id="UP000284706"/>
    </source>
</evidence>
<sequence>MAPRGKGKRPANRSLSPSSSSEQSGDSSTEDVRPAIKKRPRIESLFSGSSASIAKRNSTASSSRSGLGAARKETTKGMKKDSRKKNAPPKTRSSTGTGGFYVGCIAWLTDGVVVNDVDSSAEDSDHPRPAFRLPDATKLEAQAIAALKQVQLAVVDYAHGYYFDYSWDTRKIEEVLRSHFPTLFEYFDSHPIDEDSGQQSHWLACTKGQRYLKSLIVWSGNEVPSISDLAACARVEKRIPLHEVTLILTTFNPIPQTIINTWRNTPAFAPDPEPSQIRRRSARYNLRKGLQSSTRAESEEEERHVIDLSLALSSDNEDTAGPSMAQTALPPQTQTPPVVQEAVDTFSSSFRFEGSTESPNPWCER</sequence>
<keyword evidence="3" id="KW-1185">Reference proteome</keyword>
<feature type="region of interest" description="Disordered" evidence="1">
    <location>
        <begin position="1"/>
        <end position="95"/>
    </location>
</feature>
<dbReference type="EMBL" id="NHYE01005009">
    <property type="protein sequence ID" value="PPQ79287.1"/>
    <property type="molecule type" value="Genomic_DNA"/>
</dbReference>
<feature type="compositionally biased region" description="Low complexity" evidence="1">
    <location>
        <begin position="56"/>
        <end position="69"/>
    </location>
</feature>
<dbReference type="AlphaFoldDB" id="A0A409WLA1"/>
<reference evidence="2 3" key="1">
    <citation type="journal article" date="2018" name="Evol. Lett.">
        <title>Horizontal gene cluster transfer increased hallucinogenic mushroom diversity.</title>
        <authorList>
            <person name="Reynolds H.T."/>
            <person name="Vijayakumar V."/>
            <person name="Gluck-Thaler E."/>
            <person name="Korotkin H.B."/>
            <person name="Matheny P.B."/>
            <person name="Slot J.C."/>
        </authorList>
    </citation>
    <scope>NUCLEOTIDE SEQUENCE [LARGE SCALE GENOMIC DNA]</scope>
    <source>
        <strain evidence="2 3">SRW20</strain>
    </source>
</reference>
<evidence type="ECO:0000313" key="2">
    <source>
        <dbReference type="EMBL" id="PPQ79287.1"/>
    </source>
</evidence>
<name>A0A409WLA1_9AGAR</name>